<evidence type="ECO:0000256" key="5">
    <source>
        <dbReference type="ARBA" id="ARBA00022857"/>
    </source>
</evidence>
<feature type="transmembrane region" description="Helical" evidence="11">
    <location>
        <begin position="248"/>
        <end position="267"/>
    </location>
</feature>
<dbReference type="Pfam" id="PF02544">
    <property type="entry name" value="Steroid_dh"/>
    <property type="match status" value="1"/>
</dbReference>
<feature type="compositionally biased region" description="Basic and acidic residues" evidence="10">
    <location>
        <begin position="608"/>
        <end position="618"/>
    </location>
</feature>
<dbReference type="AlphaFoldDB" id="A0A3M7KZP1"/>
<dbReference type="Proteomes" id="UP000279271">
    <property type="component" value="Unassembled WGS sequence"/>
</dbReference>
<feature type="non-terminal residue" evidence="13">
    <location>
        <position position="1"/>
    </location>
</feature>
<dbReference type="SUPFAM" id="SSF54236">
    <property type="entry name" value="Ubiquitin-like"/>
    <property type="match status" value="1"/>
</dbReference>
<comment type="similarity">
    <text evidence="2">Belongs to the steroid 5-alpha reductase family.</text>
</comment>
<feature type="region of interest" description="Disordered" evidence="10">
    <location>
        <begin position="449"/>
        <end position="484"/>
    </location>
</feature>
<evidence type="ECO:0000256" key="8">
    <source>
        <dbReference type="ARBA" id="ARBA00023098"/>
    </source>
</evidence>
<dbReference type="GO" id="GO:0042761">
    <property type="term" value="P:very long-chain fatty acid biosynthetic process"/>
    <property type="evidence" value="ECO:0007669"/>
    <property type="project" value="TreeGrafter"/>
</dbReference>
<keyword evidence="6 11" id="KW-1133">Transmembrane helix</keyword>
<name>A0A3M7KZP1_AUXPR</name>
<keyword evidence="3" id="KW-0444">Lipid biosynthesis</keyword>
<dbReference type="InterPro" id="IPR001104">
    <property type="entry name" value="3-oxo-5_a-steroid_4-DH_C"/>
</dbReference>
<evidence type="ECO:0000256" key="3">
    <source>
        <dbReference type="ARBA" id="ARBA00022516"/>
    </source>
</evidence>
<evidence type="ECO:0000313" key="13">
    <source>
        <dbReference type="EMBL" id="RMZ55951.1"/>
    </source>
</evidence>
<reference evidence="14" key="1">
    <citation type="journal article" date="2018" name="Algal Res.">
        <title>Characterization of plant carbon substrate utilization by Auxenochlorella protothecoides.</title>
        <authorList>
            <person name="Vogler B.W."/>
            <person name="Starkenburg S.R."/>
            <person name="Sudasinghe N."/>
            <person name="Schambach J.Y."/>
            <person name="Rollin J.A."/>
            <person name="Pattathil S."/>
            <person name="Barry A.N."/>
        </authorList>
    </citation>
    <scope>NUCLEOTIDE SEQUENCE [LARGE SCALE GENOMIC DNA]</scope>
    <source>
        <strain evidence="14">UTEX 25</strain>
    </source>
</reference>
<keyword evidence="5" id="KW-0521">NADP</keyword>
<keyword evidence="8" id="KW-0443">Lipid metabolism</keyword>
<feature type="transmembrane region" description="Helical" evidence="11">
    <location>
        <begin position="158"/>
        <end position="176"/>
    </location>
</feature>
<keyword evidence="4 11" id="KW-0812">Transmembrane</keyword>
<evidence type="ECO:0000256" key="6">
    <source>
        <dbReference type="ARBA" id="ARBA00022989"/>
    </source>
</evidence>
<evidence type="ECO:0000256" key="9">
    <source>
        <dbReference type="ARBA" id="ARBA00023136"/>
    </source>
</evidence>
<dbReference type="PANTHER" id="PTHR10556:SF28">
    <property type="entry name" value="VERY-LONG-CHAIN ENOYL-COA REDUCTASE"/>
    <property type="match status" value="1"/>
</dbReference>
<dbReference type="GO" id="GO:0005789">
    <property type="term" value="C:endoplasmic reticulum membrane"/>
    <property type="evidence" value="ECO:0007669"/>
    <property type="project" value="UniProtKB-SubCell"/>
</dbReference>
<dbReference type="InterPro" id="IPR039357">
    <property type="entry name" value="SRD5A/TECR"/>
</dbReference>
<accession>A0A3M7KZP1</accession>
<feature type="compositionally biased region" description="Low complexity" evidence="10">
    <location>
        <begin position="461"/>
        <end position="472"/>
    </location>
</feature>
<evidence type="ECO:0000256" key="7">
    <source>
        <dbReference type="ARBA" id="ARBA00023002"/>
    </source>
</evidence>
<dbReference type="PROSITE" id="PS50053">
    <property type="entry name" value="UBIQUITIN_2"/>
    <property type="match status" value="1"/>
</dbReference>
<keyword evidence="9 11" id="KW-0472">Membrane</keyword>
<dbReference type="InterPro" id="IPR000626">
    <property type="entry name" value="Ubiquitin-like_dom"/>
</dbReference>
<dbReference type="InterPro" id="IPR029071">
    <property type="entry name" value="Ubiquitin-like_domsf"/>
</dbReference>
<dbReference type="GO" id="GO:0016627">
    <property type="term" value="F:oxidoreductase activity, acting on the CH-CH group of donors"/>
    <property type="evidence" value="ECO:0007669"/>
    <property type="project" value="InterPro"/>
</dbReference>
<comment type="subcellular location">
    <subcellularLocation>
        <location evidence="1">Endoplasmic reticulum membrane</location>
        <topology evidence="1">Multi-pass membrane protein</topology>
    </subcellularLocation>
</comment>
<dbReference type="Gene3D" id="3.10.20.90">
    <property type="entry name" value="Phosphatidylinositol 3-kinase Catalytic Subunit, Chain A, domain 1"/>
    <property type="match status" value="1"/>
</dbReference>
<keyword evidence="7" id="KW-0560">Oxidoreductase</keyword>
<evidence type="ECO:0000256" key="1">
    <source>
        <dbReference type="ARBA" id="ARBA00004477"/>
    </source>
</evidence>
<comment type="caution">
    <text evidence="13">The sequence shown here is derived from an EMBL/GenBank/DDBJ whole genome shotgun (WGS) entry which is preliminary data.</text>
</comment>
<dbReference type="CDD" id="cd01801">
    <property type="entry name" value="Ubl_TECR_like"/>
    <property type="match status" value="1"/>
</dbReference>
<dbReference type="PANTHER" id="PTHR10556">
    <property type="entry name" value="3-OXO-5-ALPHA-STEROID 4-DEHYDROGENASE"/>
    <property type="match status" value="1"/>
</dbReference>
<evidence type="ECO:0000256" key="11">
    <source>
        <dbReference type="SAM" id="Phobius"/>
    </source>
</evidence>
<gene>
    <name evidence="13" type="ORF">APUTEX25_004375</name>
</gene>
<dbReference type="PROSITE" id="PS50244">
    <property type="entry name" value="S5A_REDUCTASE"/>
    <property type="match status" value="1"/>
</dbReference>
<feature type="transmembrane region" description="Helical" evidence="11">
    <location>
        <begin position="347"/>
        <end position="366"/>
    </location>
</feature>
<organism evidence="13 14">
    <name type="scientific">Auxenochlorella protothecoides</name>
    <name type="common">Green microalga</name>
    <name type="synonym">Chlorella protothecoides</name>
    <dbReference type="NCBI Taxonomy" id="3075"/>
    <lineage>
        <taxon>Eukaryota</taxon>
        <taxon>Viridiplantae</taxon>
        <taxon>Chlorophyta</taxon>
        <taxon>core chlorophytes</taxon>
        <taxon>Trebouxiophyceae</taxon>
        <taxon>Chlorellales</taxon>
        <taxon>Chlorellaceae</taxon>
        <taxon>Auxenochlorella</taxon>
    </lineage>
</organism>
<evidence type="ECO:0000256" key="4">
    <source>
        <dbReference type="ARBA" id="ARBA00022692"/>
    </source>
</evidence>
<dbReference type="EMBL" id="QOKY01000154">
    <property type="protein sequence ID" value="RMZ55951.1"/>
    <property type="molecule type" value="Genomic_DNA"/>
</dbReference>
<evidence type="ECO:0000256" key="2">
    <source>
        <dbReference type="ARBA" id="ARBA00007742"/>
    </source>
</evidence>
<feature type="transmembrane region" description="Helical" evidence="11">
    <location>
        <begin position="89"/>
        <end position="111"/>
    </location>
</feature>
<sequence>ARDGRTILPKGEKYITLADKDATVADLKRGIADSRPELYTARQRLTTVAEKGKKGTVLEDGKKLAEYGLTNGDTVVFKDLGPQIAYRAVFFWEYFGPLVVYSLFFFFPYLIPEEHGFAQKAALTFWVAHYAKRIAETFLVHSFGHATMPIRNLIKNCSYYWGFAAFIAYFINHPLYTPPSTLQTVLALAAAFTCTLSNLRCHLILADLRSPGRGGYSIPRGFLFDYITCANYTAEIWSWLFFSLATQSLPALVFTLAGAGQMAVWAAGKHQRLRKLFDGKEGREKYPKRYIMHRPAAGMGLTLSRIGSDPYYANYEKSLARIQKDVIKLKAQLEARRAVSAHIRSRFLGGFAAVYVVILAYAAWVARAPPATYTYRQHLTRVAPALYAPPAAWLLYRLLSAILQALDSYSARKVALLDSKLRKMVAELKESSRYERTLALLKKYDPEYKPPLPTPAPRPAAPAGRAPGVQGPRAPPQPQPAAGPKVVPALTQLWTRAADRLIADDPVALRLLQEAQREAAELRAALVASETETLRLQAQNRHLLTELGVDMGSDVTGHQPQPAEAGVVEGNAMPAGGEPAVAAGETALDTVAASGNGKTGAAGSCDPTLKEPVTERPRSPARKRLV</sequence>
<feature type="compositionally biased region" description="Pro residues" evidence="10">
    <location>
        <begin position="449"/>
        <end position="460"/>
    </location>
</feature>
<evidence type="ECO:0000313" key="14">
    <source>
        <dbReference type="Proteomes" id="UP000279271"/>
    </source>
</evidence>
<feature type="region of interest" description="Disordered" evidence="10">
    <location>
        <begin position="589"/>
        <end position="626"/>
    </location>
</feature>
<evidence type="ECO:0000259" key="12">
    <source>
        <dbReference type="PROSITE" id="PS50053"/>
    </source>
</evidence>
<feature type="domain" description="Ubiquitin-like" evidence="12">
    <location>
        <begin position="23"/>
        <end position="77"/>
    </location>
</feature>
<evidence type="ECO:0000256" key="10">
    <source>
        <dbReference type="SAM" id="MobiDB-lite"/>
    </source>
</evidence>
<proteinExistence type="inferred from homology"/>
<protein>
    <recommendedName>
        <fullName evidence="12">Ubiquitin-like domain-containing protein</fullName>
    </recommendedName>
</protein>